<feature type="transmembrane region" description="Helical" evidence="9">
    <location>
        <begin position="611"/>
        <end position="634"/>
    </location>
</feature>
<dbReference type="Proteomes" id="UP000515202">
    <property type="component" value="Unplaced"/>
</dbReference>
<keyword evidence="4 9" id="KW-1133">Transmembrane helix</keyword>
<dbReference type="PANTHER" id="PTHR11616">
    <property type="entry name" value="SODIUM/CHLORIDE DEPENDENT TRANSPORTER"/>
    <property type="match status" value="1"/>
</dbReference>
<keyword evidence="6" id="KW-0479">Metal-binding</keyword>
<keyword evidence="6" id="KW-0915">Sodium</keyword>
<feature type="binding site" evidence="6">
    <location>
        <position position="551"/>
    </location>
    <ligand>
        <name>Na(+)</name>
        <dbReference type="ChEBI" id="CHEBI:29101"/>
        <label>1</label>
    </ligand>
</feature>
<evidence type="ECO:0000256" key="7">
    <source>
        <dbReference type="RuleBase" id="RU003732"/>
    </source>
</evidence>
<accession>A0A6P3R1N9</accession>
<dbReference type="InterPro" id="IPR000175">
    <property type="entry name" value="Na/ntran_symport"/>
</dbReference>
<dbReference type="AlphaFoldDB" id="A0A6P3R1N9"/>
<evidence type="ECO:0000256" key="3">
    <source>
        <dbReference type="ARBA" id="ARBA00022692"/>
    </source>
</evidence>
<feature type="transmembrane region" description="Helical" evidence="9">
    <location>
        <begin position="704"/>
        <end position="729"/>
    </location>
</feature>
<evidence type="ECO:0000256" key="5">
    <source>
        <dbReference type="ARBA" id="ARBA00023136"/>
    </source>
</evidence>
<feature type="transmembrane region" description="Helical" evidence="9">
    <location>
        <begin position="279"/>
        <end position="299"/>
    </location>
</feature>
<feature type="transmembrane region" description="Helical" evidence="9">
    <location>
        <begin position="580"/>
        <end position="605"/>
    </location>
</feature>
<evidence type="ECO:0000313" key="10">
    <source>
        <dbReference type="Proteomes" id="UP000515202"/>
    </source>
</evidence>
<dbReference type="SUPFAM" id="SSF161070">
    <property type="entry name" value="SNF-like"/>
    <property type="match status" value="2"/>
</dbReference>
<feature type="region of interest" description="Disordered" evidence="8">
    <location>
        <begin position="1"/>
        <end position="29"/>
    </location>
</feature>
<keyword evidence="2 7" id="KW-0813">Transport</keyword>
<evidence type="ECO:0000256" key="8">
    <source>
        <dbReference type="SAM" id="MobiDB-lite"/>
    </source>
</evidence>
<dbReference type="PRINTS" id="PR00176">
    <property type="entry name" value="NANEUSMPORT"/>
</dbReference>
<evidence type="ECO:0000256" key="4">
    <source>
        <dbReference type="ARBA" id="ARBA00022989"/>
    </source>
</evidence>
<dbReference type="RefSeq" id="XP_011372920.1">
    <property type="nucleotide sequence ID" value="XM_011374618.2"/>
</dbReference>
<dbReference type="InterPro" id="IPR037272">
    <property type="entry name" value="SNS_sf"/>
</dbReference>
<organism evidence="10 11">
    <name type="scientific">Pteropus vampyrus</name>
    <name type="common">Large flying fox</name>
    <dbReference type="NCBI Taxonomy" id="132908"/>
    <lineage>
        <taxon>Eukaryota</taxon>
        <taxon>Metazoa</taxon>
        <taxon>Chordata</taxon>
        <taxon>Craniata</taxon>
        <taxon>Vertebrata</taxon>
        <taxon>Euteleostomi</taxon>
        <taxon>Mammalia</taxon>
        <taxon>Eutheria</taxon>
        <taxon>Laurasiatheria</taxon>
        <taxon>Chiroptera</taxon>
        <taxon>Yinpterochiroptera</taxon>
        <taxon>Pteropodoidea</taxon>
        <taxon>Pteropodidae</taxon>
        <taxon>Pteropodinae</taxon>
        <taxon>Pteropus</taxon>
    </lineage>
</organism>
<dbReference type="PANTHER" id="PTHR11616:SF100">
    <property type="entry name" value="TRANSPORTER"/>
    <property type="match status" value="1"/>
</dbReference>
<keyword evidence="10" id="KW-1185">Reference proteome</keyword>
<feature type="transmembrane region" description="Helical" evidence="9">
    <location>
        <begin position="539"/>
        <end position="560"/>
    </location>
</feature>
<evidence type="ECO:0000256" key="9">
    <source>
        <dbReference type="SAM" id="Phobius"/>
    </source>
</evidence>
<keyword evidence="5 9" id="KW-0472">Membrane</keyword>
<dbReference type="GO" id="GO:0035725">
    <property type="term" value="P:sodium ion transmembrane transport"/>
    <property type="evidence" value="ECO:0007669"/>
    <property type="project" value="TreeGrafter"/>
</dbReference>
<dbReference type="Pfam" id="PF00209">
    <property type="entry name" value="SNF"/>
    <property type="match status" value="2"/>
</dbReference>
<dbReference type="GO" id="GO:0005886">
    <property type="term" value="C:plasma membrane"/>
    <property type="evidence" value="ECO:0007669"/>
    <property type="project" value="TreeGrafter"/>
</dbReference>
<keyword evidence="3 7" id="KW-0812">Transmembrane</keyword>
<keyword evidence="7" id="KW-0769">Symport</keyword>
<feature type="binding site" evidence="6">
    <location>
        <position position="392"/>
    </location>
    <ligand>
        <name>Na(+)</name>
        <dbReference type="ChEBI" id="CHEBI:29101"/>
        <label>1</label>
    </ligand>
</feature>
<feature type="transmembrane region" description="Helical" evidence="9">
    <location>
        <begin position="414"/>
        <end position="437"/>
    </location>
</feature>
<evidence type="ECO:0000313" key="11">
    <source>
        <dbReference type="RefSeq" id="XP_011372920.1"/>
    </source>
</evidence>
<dbReference type="PROSITE" id="PS00754">
    <property type="entry name" value="NA_NEUROTRAN_SYMP_2"/>
    <property type="match status" value="1"/>
</dbReference>
<feature type="binding site" evidence="6">
    <location>
        <position position="103"/>
    </location>
    <ligand>
        <name>Na(+)</name>
        <dbReference type="ChEBI" id="CHEBI:29101"/>
        <label>1</label>
    </ligand>
</feature>
<name>A0A6P3R1N9_PTEVA</name>
<gene>
    <name evidence="11" type="primary">SLC6A16</name>
</gene>
<evidence type="ECO:0000256" key="1">
    <source>
        <dbReference type="ARBA" id="ARBA00004141"/>
    </source>
</evidence>
<dbReference type="KEGG" id="pvp:105301793"/>
<comment type="subcellular location">
    <subcellularLocation>
        <location evidence="1">Membrane</location>
        <topology evidence="1">Multi-pass membrane protein</topology>
    </subcellularLocation>
</comment>
<reference evidence="11" key="1">
    <citation type="submission" date="2025-08" db="UniProtKB">
        <authorList>
            <consortium name="RefSeq"/>
        </authorList>
    </citation>
    <scope>IDENTIFICATION</scope>
    <source>
        <tissue evidence="11">Kidney</tissue>
    </source>
</reference>
<evidence type="ECO:0000256" key="6">
    <source>
        <dbReference type="PIRSR" id="PIRSR600175-1"/>
    </source>
</evidence>
<feature type="transmembrane region" description="Helical" evidence="9">
    <location>
        <begin position="253"/>
        <end position="272"/>
    </location>
</feature>
<dbReference type="GO" id="GO:0046872">
    <property type="term" value="F:metal ion binding"/>
    <property type="evidence" value="ECO:0007669"/>
    <property type="project" value="UniProtKB-KW"/>
</dbReference>
<dbReference type="GO" id="GO:0006865">
    <property type="term" value="P:amino acid transport"/>
    <property type="evidence" value="ECO:0007669"/>
    <property type="project" value="TreeGrafter"/>
</dbReference>
<protein>
    <recommendedName>
        <fullName evidence="7">Transporter</fullName>
    </recommendedName>
</protein>
<dbReference type="CTD" id="28968"/>
<feature type="binding site" evidence="6">
    <location>
        <position position="424"/>
    </location>
    <ligand>
        <name>Na(+)</name>
        <dbReference type="ChEBI" id="CHEBI:29101"/>
        <label>1</label>
    </ligand>
</feature>
<feature type="binding site" evidence="6">
    <location>
        <position position="106"/>
    </location>
    <ligand>
        <name>Na(+)</name>
        <dbReference type="ChEBI" id="CHEBI:29101"/>
        <label>1</label>
    </ligand>
</feature>
<feature type="transmembrane region" description="Helical" evidence="9">
    <location>
        <begin position="127"/>
        <end position="148"/>
    </location>
</feature>
<dbReference type="OrthoDB" id="6581954at2759"/>
<evidence type="ECO:0000256" key="2">
    <source>
        <dbReference type="ARBA" id="ARBA00022448"/>
    </source>
</evidence>
<sequence>MTTRRESVESQDQASWTAEPLDSTSTPAAATSAFQLVRSRTSLSEKLTEDEQKRDSLSSQVWADADNDSILETLENVVEPVEEISTKRPSWANKTEYLLAQVGFSVGLSTVWRFPYLCFHNGGGSFLIIYVFLMFLVGVPVLLMEMAAGQRMRQGSIGVWKIFCPWIGGVGYTSFLVCFIVGLYYSVLMTWSLFYLVRSFQSPLPWALCPLLENSSQFDPECTRTVPTVYFWYRHMLNASDKIEIGGLPSKDLSVSLFMTWLIICISMIKGLKSSGKMLYVSVFLAYIILFCLLIRSLMLKGAGVGLQNILSAKVRCPPPLMPLIQTGCQGQCGCQSSRGPPCTLSHRLLLVFHLCHGLSVLPLRLHGASPQVPALYSLEVWRRTGNHLFLSLGSGFGSFTAISSYIPRSNNCVADAFAVALLNLLTSVTAMVFVFATMGHFATKNHENCYLKNAEEVRNLVVAGVLPPEVSFPESSYHDISSTYSAWISSYPEEIRNVLLHYLTNCSLSKELKEVMEGPGVALVAFSDIVSVFKWPTFWAIIIFVFLVALGLSTLMGILQGIITPLQDHFSSLRKHTKLLTVGICVSMFLGSLVFVGPSGSYYVNLLDDYWASPPLFCILIVENMAMAWIYGARRFLADIIIILGRPLSPIYRWLWCYVSPFVLLVLFLSTVINLYLKTITYIAWNSTASNEVVQSYPSWMKILLIVLIVVTILPVPIYFLYTLYTVYFPASKTDSRTTVTFEPEAKGDFLESRPRLHKRLGLKMMSKMDKKPGGNLPAM</sequence>
<feature type="transmembrane region" description="Helical" evidence="9">
    <location>
        <begin position="389"/>
        <end position="407"/>
    </location>
</feature>
<comment type="similarity">
    <text evidence="7">Belongs to the sodium:neurotransmitter symporter (SNF) (TC 2.A.22) family.</text>
</comment>
<dbReference type="PROSITE" id="PS50267">
    <property type="entry name" value="NA_NEUROTRAN_SYMP_3"/>
    <property type="match status" value="1"/>
</dbReference>
<feature type="transmembrane region" description="Helical" evidence="9">
    <location>
        <begin position="169"/>
        <end position="197"/>
    </location>
</feature>
<dbReference type="PROSITE" id="PS00610">
    <property type="entry name" value="NA_NEUROTRAN_SYMP_1"/>
    <property type="match status" value="1"/>
</dbReference>
<feature type="transmembrane region" description="Helical" evidence="9">
    <location>
        <begin position="97"/>
        <end position="115"/>
    </location>
</feature>
<feature type="transmembrane region" description="Helical" evidence="9">
    <location>
        <begin position="655"/>
        <end position="678"/>
    </location>
</feature>
<proteinExistence type="inferred from homology"/>
<dbReference type="GeneID" id="105301793"/>
<dbReference type="GO" id="GO:0015293">
    <property type="term" value="F:symporter activity"/>
    <property type="evidence" value="ECO:0007669"/>
    <property type="project" value="UniProtKB-KW"/>
</dbReference>